<sequence>MQTDIYHKVIGVAIAFSIPFFSFHHTFYSLANFFRTATLILLILCFILIWMKTKKMHYFLSSMVLPFWMMLLIQPSLITRQLDFIQKEEQLQKLALLIQAEGTYQLLSNYKLMDLNRALNLDTAKQIQTLLRETAVDSFQLGHGCISFYLKTVSIRYYYHKNSLPYAGDQKIKDQWYWLDTSP</sequence>
<evidence type="ECO:0000313" key="3">
    <source>
        <dbReference type="Proteomes" id="UP001060919"/>
    </source>
</evidence>
<reference evidence="2" key="1">
    <citation type="submission" date="2022-09" db="EMBL/GenBank/DDBJ databases">
        <title>Aureispira anguillicida sp. nov., isolated from Leptocephalus of Japanese eel Anguilla japonica.</title>
        <authorList>
            <person name="Yuasa K."/>
            <person name="Mekata T."/>
            <person name="Ikunari K."/>
        </authorList>
    </citation>
    <scope>NUCLEOTIDE SEQUENCE</scope>
    <source>
        <strain evidence="2">EL160426</strain>
    </source>
</reference>
<dbReference type="AlphaFoldDB" id="A0A916DPT5"/>
<gene>
    <name evidence="2" type="ORF">AsAng_0014580</name>
</gene>
<name>A0A916DPT5_9BACT</name>
<evidence type="ECO:0000256" key="1">
    <source>
        <dbReference type="SAM" id="Phobius"/>
    </source>
</evidence>
<protein>
    <submittedName>
        <fullName evidence="2">Uncharacterized protein</fullName>
    </submittedName>
</protein>
<accession>A0A916DPT5</accession>
<organism evidence="2 3">
    <name type="scientific">Aureispira anguillae</name>
    <dbReference type="NCBI Taxonomy" id="2864201"/>
    <lineage>
        <taxon>Bacteria</taxon>
        <taxon>Pseudomonadati</taxon>
        <taxon>Bacteroidota</taxon>
        <taxon>Saprospiria</taxon>
        <taxon>Saprospirales</taxon>
        <taxon>Saprospiraceae</taxon>
        <taxon>Aureispira</taxon>
    </lineage>
</organism>
<dbReference type="EMBL" id="AP026867">
    <property type="protein sequence ID" value="BDS10749.1"/>
    <property type="molecule type" value="Genomic_DNA"/>
</dbReference>
<proteinExistence type="predicted"/>
<keyword evidence="3" id="KW-1185">Reference proteome</keyword>
<keyword evidence="1" id="KW-0812">Transmembrane</keyword>
<keyword evidence="1" id="KW-1133">Transmembrane helix</keyword>
<feature type="transmembrane region" description="Helical" evidence="1">
    <location>
        <begin position="58"/>
        <end position="78"/>
    </location>
</feature>
<dbReference type="Proteomes" id="UP001060919">
    <property type="component" value="Chromosome"/>
</dbReference>
<evidence type="ECO:0000313" key="2">
    <source>
        <dbReference type="EMBL" id="BDS10749.1"/>
    </source>
</evidence>
<feature type="transmembrane region" description="Helical" evidence="1">
    <location>
        <begin position="9"/>
        <end position="27"/>
    </location>
</feature>
<feature type="transmembrane region" description="Helical" evidence="1">
    <location>
        <begin position="33"/>
        <end position="51"/>
    </location>
</feature>
<dbReference type="KEGG" id="aup:AsAng_0014580"/>
<keyword evidence="1" id="KW-0472">Membrane</keyword>